<gene>
    <name evidence="1" type="ORF">VM57_18730</name>
</gene>
<dbReference type="PATRIC" id="fig|40324.63.peg.6950"/>
<sequence>MAVRANQNLDLAGSAQAAQMQLDAGGTLTLADTVKSAGSIALAAAQVQNRAQVTAGAGLAVRADTLAQDKGARLGAQVLDVQARQVDNAGLLLGNQGVRMQAAQLHNAGQLYSDADVELDAASIDNEGIIGAGANLRAAADRITQLKGAELSAGGLLKVQARQQLDNAGRILSEQALELSAGGVDNQGTLEARQATLTVDRLRNSGTLQAVDLLALKSNARIDNDTTGSIQGGKGLQVDADVLDNAGIIGSAADARLSVATLDNRNRLEAGGTLTLQGGVLHQQAAATALARVLAVDVQKVINDGRLHGQQAMDLRTTELSNSGVIYGRDRSQLRTTTLDNAGVIASDGALDVRTDALHNRAGGNLSSAQSLQLDAVTLDNAGNVFAKGALTAKADVIDNRGDLYGAGDVDVTVRDSLDNQGSLVAGQTLQVRGRTLRSEGELGSERGNVQLSSDQALVLGGRTLAAGTLTAHAGGSLEQSGKVLRSRASCCPPMPA</sequence>
<dbReference type="NCBIfam" id="TIGR01731">
    <property type="entry name" value="fil_hemag_20aa"/>
    <property type="match status" value="13"/>
</dbReference>
<dbReference type="EMBL" id="JZRZ01000029">
    <property type="protein sequence ID" value="KKD56832.1"/>
    <property type="molecule type" value="Genomic_DNA"/>
</dbReference>
<dbReference type="Pfam" id="PF05594">
    <property type="entry name" value="Fil_haemagg"/>
    <property type="match status" value="2"/>
</dbReference>
<evidence type="ECO:0000313" key="1">
    <source>
        <dbReference type="EMBL" id="KKD56832.1"/>
    </source>
</evidence>
<dbReference type="Proteomes" id="UP000243478">
    <property type="component" value="Unassembled WGS sequence"/>
</dbReference>
<proteinExistence type="predicted"/>
<comment type="caution">
    <text evidence="1">The sequence shown here is derived from an EMBL/GenBank/DDBJ whole genome shotgun (WGS) entry which is preliminary data.</text>
</comment>
<dbReference type="InterPro" id="IPR010069">
    <property type="entry name" value="CdiA_FHA1_rpt"/>
</dbReference>
<reference evidence="1 2" key="1">
    <citation type="submission" date="2015-03" db="EMBL/GenBank/DDBJ databases">
        <title>Draft genome of Stenotrophomonas maltophila isolated from urine specimen.</title>
        <authorList>
            <person name="Murugan N."/>
            <person name="Malathi J."/>
            <person name="Umashankar V."/>
            <person name="Madhavan H."/>
        </authorList>
    </citation>
    <scope>NUCLEOTIDE SEQUENCE [LARGE SCALE GENOMIC DNA]</scope>
    <source>
        <strain evidence="1 2">JMNMN1</strain>
    </source>
</reference>
<evidence type="ECO:0008006" key="3">
    <source>
        <dbReference type="Google" id="ProtNLM"/>
    </source>
</evidence>
<dbReference type="InterPro" id="IPR008619">
    <property type="entry name" value="Filamentous_hemagglutn_rpt"/>
</dbReference>
<evidence type="ECO:0000313" key="2">
    <source>
        <dbReference type="Proteomes" id="UP000243478"/>
    </source>
</evidence>
<protein>
    <recommendedName>
        <fullName evidence="3">Filamentous hemagglutinin</fullName>
    </recommendedName>
</protein>
<dbReference type="AlphaFoldDB" id="A0A0F5ZNC9"/>
<accession>A0A0F5ZNC9</accession>
<organism evidence="1 2">
    <name type="scientific">Stenotrophomonas maltophilia</name>
    <name type="common">Pseudomonas maltophilia</name>
    <name type="synonym">Xanthomonas maltophilia</name>
    <dbReference type="NCBI Taxonomy" id="40324"/>
    <lineage>
        <taxon>Bacteria</taxon>
        <taxon>Pseudomonadati</taxon>
        <taxon>Pseudomonadota</taxon>
        <taxon>Gammaproteobacteria</taxon>
        <taxon>Lysobacterales</taxon>
        <taxon>Lysobacteraceae</taxon>
        <taxon>Stenotrophomonas</taxon>
        <taxon>Stenotrophomonas maltophilia group</taxon>
    </lineage>
</organism>
<name>A0A0F5ZNC9_STEMA</name>